<accession>A0A0G1ENG7</accession>
<reference evidence="1 2" key="1">
    <citation type="journal article" date="2015" name="Nature">
        <title>rRNA introns, odd ribosomes, and small enigmatic genomes across a large radiation of phyla.</title>
        <authorList>
            <person name="Brown C.T."/>
            <person name="Hug L.A."/>
            <person name="Thomas B.C."/>
            <person name="Sharon I."/>
            <person name="Castelle C.J."/>
            <person name="Singh A."/>
            <person name="Wilkins M.J."/>
            <person name="Williams K.H."/>
            <person name="Banfield J.F."/>
        </authorList>
    </citation>
    <scope>NUCLEOTIDE SEQUENCE [LARGE SCALE GENOMIC DNA]</scope>
</reference>
<protein>
    <submittedName>
        <fullName evidence="1">Uncharacterized protein</fullName>
    </submittedName>
</protein>
<name>A0A0G1ENG7_9BACT</name>
<dbReference type="Proteomes" id="UP000033907">
    <property type="component" value="Unassembled WGS sequence"/>
</dbReference>
<dbReference type="EMBL" id="LCGH01000007">
    <property type="protein sequence ID" value="KKT11353.1"/>
    <property type="molecule type" value="Genomic_DNA"/>
</dbReference>
<organism evidence="1 2">
    <name type="scientific">Candidatus Nomurabacteria bacterium GW2011_GWF2_43_24</name>
    <dbReference type="NCBI Taxonomy" id="1618778"/>
    <lineage>
        <taxon>Bacteria</taxon>
        <taxon>Candidatus Nomuraibacteriota</taxon>
    </lineage>
</organism>
<proteinExistence type="predicted"/>
<evidence type="ECO:0000313" key="1">
    <source>
        <dbReference type="EMBL" id="KKT11353.1"/>
    </source>
</evidence>
<evidence type="ECO:0000313" key="2">
    <source>
        <dbReference type="Proteomes" id="UP000033907"/>
    </source>
</evidence>
<dbReference type="AlphaFoldDB" id="A0A0G1ENG7"/>
<comment type="caution">
    <text evidence="1">The sequence shown here is derived from an EMBL/GenBank/DDBJ whole genome shotgun (WGS) entry which is preliminary data.</text>
</comment>
<gene>
    <name evidence="1" type="ORF">UV91_C0007G0053</name>
</gene>
<sequence length="116" mass="12706">MNLETRNTEPTKYADLMARARGLKSVEPSTLINAKALAKVAGIEFKNSQNGPDPRVALYAVLRADSFTSADEAHSGGLTDQKLFAETLQMLGETAALEKFKAAYPLIFPEKNKNYL</sequence>